<dbReference type="InterPro" id="IPR053733">
    <property type="entry name" value="Heme_Transport_Util_sf"/>
</dbReference>
<evidence type="ECO:0000259" key="3">
    <source>
        <dbReference type="Pfam" id="PF05171"/>
    </source>
</evidence>
<comment type="caution">
    <text evidence="4">The sequence shown here is derived from an EMBL/GenBank/DDBJ whole genome shotgun (WGS) entry which is preliminary data.</text>
</comment>
<reference evidence="4 5" key="1">
    <citation type="journal article" date="2020" name="Front. Plant Sci.">
        <title>Isolation of Rhizosphere Bacteria That Improve Quality and Water Stress Tolerance in Greenhouse Ornamentals.</title>
        <authorList>
            <person name="Nordstedt N.P."/>
            <person name="Jones M.L."/>
        </authorList>
    </citation>
    <scope>NUCLEOTIDE SEQUENCE [LARGE SCALE GENOMIC DNA]</scope>
    <source>
        <strain evidence="4 5">C6C2</strain>
    </source>
</reference>
<evidence type="ECO:0000313" key="5">
    <source>
        <dbReference type="Proteomes" id="UP000536746"/>
    </source>
</evidence>
<dbReference type="EMBL" id="JABFMT010000050">
    <property type="protein sequence ID" value="NUU04597.1"/>
    <property type="molecule type" value="Genomic_DNA"/>
</dbReference>
<dbReference type="CDD" id="cd16830">
    <property type="entry name" value="HemS-like_N"/>
    <property type="match status" value="1"/>
</dbReference>
<dbReference type="RefSeq" id="WP_175354971.1">
    <property type="nucleotide sequence ID" value="NZ_JABFMT010000050.1"/>
</dbReference>
<proteinExistence type="predicted"/>
<dbReference type="CDD" id="cd16831">
    <property type="entry name" value="HemS-like_C"/>
    <property type="match status" value="1"/>
</dbReference>
<dbReference type="Pfam" id="PF05171">
    <property type="entry name" value="HemS"/>
    <property type="match status" value="1"/>
</dbReference>
<dbReference type="Proteomes" id="UP000536746">
    <property type="component" value="Unassembled WGS sequence"/>
</dbReference>
<organism evidence="4 5">
    <name type="scientific">Herbaspirillum robiniae</name>
    <dbReference type="NCBI Taxonomy" id="2014887"/>
    <lineage>
        <taxon>Bacteria</taxon>
        <taxon>Pseudomonadati</taxon>
        <taxon>Pseudomonadota</taxon>
        <taxon>Betaproteobacteria</taxon>
        <taxon>Burkholderiales</taxon>
        <taxon>Oxalobacteraceae</taxon>
        <taxon>Herbaspirillum</taxon>
    </lineage>
</organism>
<feature type="chain" id="PRO_5045814762" evidence="2">
    <location>
        <begin position="33"/>
        <end position="385"/>
    </location>
</feature>
<dbReference type="InterPro" id="IPR007845">
    <property type="entry name" value="HemS/ChuX_dom"/>
</dbReference>
<dbReference type="Pfam" id="PF06228">
    <property type="entry name" value="ChuX_HutX"/>
    <property type="match status" value="1"/>
</dbReference>
<sequence length="385" mass="42785">MHHHNRKSRTLRTGAGAIALAAALLAAGCATQQPLADRWAQLRVEQPKTHPRDAAQKLGVSEAQLAATDVGRQAVRLNDGEQNFKAIFERLPELGRIKAITRNDNVVLERSGTVTPPRRDAEGRVTPGTGFAGGPIDLRFSTAQWGSAFAVVQPGRGGKTSRSLQFFDRYGDAVHKVYLDNDEHIAAFDKLVADFRMAEQRTELKVEPAPAPGPVVANAKPSEEDIKELRLSWHELTDVHQFPRLLRDLKLTREQALQLIGGDSAWRIQPQAAQALIEDARSRKQPIMVFVSSRGMTQIYSGPVDKTSTSGEWYNVLDPDFNLHLRQAAVDHGWVVRRPTDHGIVTSVEFYDARGNMIVNFFSRRDRGQEETTLWRSIVGALPRG</sequence>
<feature type="region of interest" description="Disordered" evidence="1">
    <location>
        <begin position="113"/>
        <end position="133"/>
    </location>
</feature>
<evidence type="ECO:0000256" key="2">
    <source>
        <dbReference type="SAM" id="SignalP"/>
    </source>
</evidence>
<name>A0ABX2M1N9_9BURK</name>
<feature type="domain" description="Haemin-degrading HemS/ChuX" evidence="3">
    <location>
        <begin position="251"/>
        <end position="382"/>
    </location>
</feature>
<dbReference type="SUPFAM" id="SSF144064">
    <property type="entry name" value="Heme iron utilization protein-like"/>
    <property type="match status" value="1"/>
</dbReference>
<protein>
    <submittedName>
        <fullName evidence="4">Hemin-degrading factor</fullName>
    </submittedName>
</protein>
<feature type="signal peptide" evidence="2">
    <location>
        <begin position="1"/>
        <end position="32"/>
    </location>
</feature>
<keyword evidence="5" id="KW-1185">Reference proteome</keyword>
<evidence type="ECO:0000256" key="1">
    <source>
        <dbReference type="SAM" id="MobiDB-lite"/>
    </source>
</evidence>
<dbReference type="PROSITE" id="PS51257">
    <property type="entry name" value="PROKAR_LIPOPROTEIN"/>
    <property type="match status" value="1"/>
</dbReference>
<keyword evidence="2" id="KW-0732">Signal</keyword>
<dbReference type="InterPro" id="IPR010413">
    <property type="entry name" value="HutX-like"/>
</dbReference>
<gene>
    <name evidence="4" type="ORF">HNO84_23565</name>
</gene>
<accession>A0ABX2M1N9</accession>
<dbReference type="Gene3D" id="3.40.1570.10">
    <property type="entry name" value="HemS/ChuS/ChuX like domains"/>
    <property type="match status" value="2"/>
</dbReference>
<evidence type="ECO:0000313" key="4">
    <source>
        <dbReference type="EMBL" id="NUU04597.1"/>
    </source>
</evidence>